<protein>
    <recommendedName>
        <fullName evidence="4">Peptidase A24A N-terminal domain-containing protein</fullName>
    </recommendedName>
</protein>
<feature type="transmembrane region" description="Helical" evidence="1">
    <location>
        <begin position="44"/>
        <end position="64"/>
    </location>
</feature>
<name>A0ABV7XG17_9GAMM</name>
<keyword evidence="1" id="KW-0472">Membrane</keyword>
<evidence type="ECO:0000256" key="1">
    <source>
        <dbReference type="SAM" id="Phobius"/>
    </source>
</evidence>
<evidence type="ECO:0000313" key="2">
    <source>
        <dbReference type="EMBL" id="MFC3714876.1"/>
    </source>
</evidence>
<reference evidence="3" key="1">
    <citation type="journal article" date="2019" name="Int. J. Syst. Evol. Microbiol.">
        <title>The Global Catalogue of Microorganisms (GCM) 10K type strain sequencing project: providing services to taxonomists for standard genome sequencing and annotation.</title>
        <authorList>
            <consortium name="The Broad Institute Genomics Platform"/>
            <consortium name="The Broad Institute Genome Sequencing Center for Infectious Disease"/>
            <person name="Wu L."/>
            <person name="Ma J."/>
        </authorList>
    </citation>
    <scope>NUCLEOTIDE SEQUENCE [LARGE SCALE GENOMIC DNA]</scope>
    <source>
        <strain evidence="3">KCTC 42441</strain>
    </source>
</reference>
<evidence type="ECO:0008006" key="4">
    <source>
        <dbReference type="Google" id="ProtNLM"/>
    </source>
</evidence>
<sequence length="68" mass="7521">MARCRECKQREAVPGAGHPLLMLPLRLFGLRADRNDWCRGCANSINVLGVFAWALLALALRSAWSLLA</sequence>
<keyword evidence="3" id="KW-1185">Reference proteome</keyword>
<keyword evidence="1" id="KW-0812">Transmembrane</keyword>
<proteinExistence type="predicted"/>
<accession>A0ABV7XG17</accession>
<gene>
    <name evidence="2" type="ORF">ACFONC_01725</name>
</gene>
<keyword evidence="1" id="KW-1133">Transmembrane helix</keyword>
<organism evidence="2 3">
    <name type="scientific">Luteimonas soli</name>
    <dbReference type="NCBI Taxonomy" id="1648966"/>
    <lineage>
        <taxon>Bacteria</taxon>
        <taxon>Pseudomonadati</taxon>
        <taxon>Pseudomonadota</taxon>
        <taxon>Gammaproteobacteria</taxon>
        <taxon>Lysobacterales</taxon>
        <taxon>Lysobacteraceae</taxon>
        <taxon>Luteimonas</taxon>
    </lineage>
</organism>
<dbReference type="EMBL" id="JBHRYA010000001">
    <property type="protein sequence ID" value="MFC3714876.1"/>
    <property type="molecule type" value="Genomic_DNA"/>
</dbReference>
<dbReference type="RefSeq" id="WP_386741843.1">
    <property type="nucleotide sequence ID" value="NZ_JBHRYA010000001.1"/>
</dbReference>
<dbReference type="Proteomes" id="UP001595705">
    <property type="component" value="Unassembled WGS sequence"/>
</dbReference>
<evidence type="ECO:0000313" key="3">
    <source>
        <dbReference type="Proteomes" id="UP001595705"/>
    </source>
</evidence>
<comment type="caution">
    <text evidence="2">The sequence shown here is derived from an EMBL/GenBank/DDBJ whole genome shotgun (WGS) entry which is preliminary data.</text>
</comment>